<evidence type="ECO:0000313" key="4">
    <source>
        <dbReference type="EMBL" id="KAF1916321.1"/>
    </source>
</evidence>
<dbReference type="OrthoDB" id="4491390at2759"/>
<feature type="region of interest" description="Disordered" evidence="2">
    <location>
        <begin position="56"/>
        <end position="80"/>
    </location>
</feature>
<reference evidence="4" key="1">
    <citation type="journal article" date="2020" name="Stud. Mycol.">
        <title>101 Dothideomycetes genomes: a test case for predicting lifestyles and emergence of pathogens.</title>
        <authorList>
            <person name="Haridas S."/>
            <person name="Albert R."/>
            <person name="Binder M."/>
            <person name="Bloem J."/>
            <person name="Labutti K."/>
            <person name="Salamov A."/>
            <person name="Andreopoulos B."/>
            <person name="Baker S."/>
            <person name="Barry K."/>
            <person name="Bills G."/>
            <person name="Bluhm B."/>
            <person name="Cannon C."/>
            <person name="Castanera R."/>
            <person name="Culley D."/>
            <person name="Daum C."/>
            <person name="Ezra D."/>
            <person name="Gonzalez J."/>
            <person name="Henrissat B."/>
            <person name="Kuo A."/>
            <person name="Liang C."/>
            <person name="Lipzen A."/>
            <person name="Lutzoni F."/>
            <person name="Magnuson J."/>
            <person name="Mondo S."/>
            <person name="Nolan M."/>
            <person name="Ohm R."/>
            <person name="Pangilinan J."/>
            <person name="Park H.-J."/>
            <person name="Ramirez L."/>
            <person name="Alfaro M."/>
            <person name="Sun H."/>
            <person name="Tritt A."/>
            <person name="Yoshinaga Y."/>
            <person name="Zwiers L.-H."/>
            <person name="Turgeon B."/>
            <person name="Goodwin S."/>
            <person name="Spatafora J."/>
            <person name="Crous P."/>
            <person name="Grigoriev I."/>
        </authorList>
    </citation>
    <scope>NUCLEOTIDE SEQUENCE</scope>
    <source>
        <strain evidence="4">HMLAC05119</strain>
    </source>
</reference>
<dbReference type="Gene3D" id="4.10.240.10">
    <property type="entry name" value="Zn(2)-C6 fungal-type DNA-binding domain"/>
    <property type="match status" value="1"/>
</dbReference>
<dbReference type="SMART" id="SM00066">
    <property type="entry name" value="GAL4"/>
    <property type="match status" value="1"/>
</dbReference>
<feature type="domain" description="Zn(2)-C6 fungal-type" evidence="3">
    <location>
        <begin position="10"/>
        <end position="38"/>
    </location>
</feature>
<accession>A0A6A5QKQ8</accession>
<sequence length="575" mass="64024">MVYTGKPSRGCGMCKSRRIKCDEKRPTCGNCKKSARKCPGYPDEFDLVFRDENKAMARKARKTSGSAPSRSCTGGSSSHASPYLSPNAIFDLQSEASSLQLASTSRPRTLSGHSSDGELIHFTQEMQKPLPLDQIFDFQSFAWNIEVPATITMPPEYEAVPFFFKNFITLPQQAESTRGFLEYLVPLYNRARSSSVLHLATTAVAMATCGQYPGRQELLRNAVSTYGKALKKLNDDLQDPVMSKSDETVLAILMFSLYETIMSTDDTITAWGQHVDGAVTLTKLRGTDQFNDEMSHAIFRAVRTMMITSCVQRSKPVDDFPGVKGWIGNGEFNEENVANRLTLICIDLPSLRARANNLTKTPHDPNNELEAKQILEVAQMVDDNLAEWYVTLPSEWKHSTIGVVSEMPALEDLAITEKWPGEQHIYNDVPLASIVNDYRVCRIFCRRVMMACINWLSIGGITENEREYNQSVYVIQQMVDDVSACVPFHLDYELQVVAKSMGQEQNAAEAFGGYSLVWPLYVAANAESVPQAQRDWLFGRLSVIGTKFGLSSAQVLVLARRHVLTCGPIGSSRVP</sequence>
<dbReference type="CDD" id="cd00067">
    <property type="entry name" value="GAL4"/>
    <property type="match status" value="1"/>
</dbReference>
<dbReference type="InterPro" id="IPR001138">
    <property type="entry name" value="Zn2Cys6_DnaBD"/>
</dbReference>
<gene>
    <name evidence="4" type="ORF">BDU57DRAFT_226913</name>
</gene>
<evidence type="ECO:0000313" key="5">
    <source>
        <dbReference type="Proteomes" id="UP000800096"/>
    </source>
</evidence>
<dbReference type="PANTHER" id="PTHR38791:SF13">
    <property type="entry name" value="ZN(2)-C6 FUNGAL-TYPE DOMAIN-CONTAINING PROTEIN"/>
    <property type="match status" value="1"/>
</dbReference>
<dbReference type="Pfam" id="PF11951">
    <property type="entry name" value="Fungal_trans_2"/>
    <property type="match status" value="1"/>
</dbReference>
<dbReference type="GO" id="GO:0008270">
    <property type="term" value="F:zinc ion binding"/>
    <property type="evidence" value="ECO:0007669"/>
    <property type="project" value="InterPro"/>
</dbReference>
<dbReference type="InterPro" id="IPR053175">
    <property type="entry name" value="DHMBA_Reg_Transcription_Factor"/>
</dbReference>
<dbReference type="PROSITE" id="PS00463">
    <property type="entry name" value="ZN2_CY6_FUNGAL_1"/>
    <property type="match status" value="1"/>
</dbReference>
<name>A0A6A5QKQ8_AMPQU</name>
<dbReference type="PROSITE" id="PS50048">
    <property type="entry name" value="ZN2_CY6_FUNGAL_2"/>
    <property type="match status" value="1"/>
</dbReference>
<dbReference type="InterPro" id="IPR021858">
    <property type="entry name" value="Fun_TF"/>
</dbReference>
<dbReference type="AlphaFoldDB" id="A0A6A5QKQ8"/>
<evidence type="ECO:0000256" key="1">
    <source>
        <dbReference type="ARBA" id="ARBA00023242"/>
    </source>
</evidence>
<dbReference type="PANTHER" id="PTHR38791">
    <property type="entry name" value="ZN(II)2CYS6 TRANSCRIPTION FACTOR (EUROFUNG)-RELATED-RELATED"/>
    <property type="match status" value="1"/>
</dbReference>
<protein>
    <recommendedName>
        <fullName evidence="3">Zn(2)-C6 fungal-type domain-containing protein</fullName>
    </recommendedName>
</protein>
<proteinExistence type="predicted"/>
<dbReference type="GO" id="GO:0000981">
    <property type="term" value="F:DNA-binding transcription factor activity, RNA polymerase II-specific"/>
    <property type="evidence" value="ECO:0007669"/>
    <property type="project" value="InterPro"/>
</dbReference>
<dbReference type="SUPFAM" id="SSF57701">
    <property type="entry name" value="Zn2/Cys6 DNA-binding domain"/>
    <property type="match status" value="1"/>
</dbReference>
<evidence type="ECO:0000256" key="2">
    <source>
        <dbReference type="SAM" id="MobiDB-lite"/>
    </source>
</evidence>
<dbReference type="EMBL" id="ML979135">
    <property type="protein sequence ID" value="KAF1916321.1"/>
    <property type="molecule type" value="Genomic_DNA"/>
</dbReference>
<dbReference type="Pfam" id="PF00172">
    <property type="entry name" value="Zn_clus"/>
    <property type="match status" value="1"/>
</dbReference>
<keyword evidence="5" id="KW-1185">Reference proteome</keyword>
<dbReference type="Proteomes" id="UP000800096">
    <property type="component" value="Unassembled WGS sequence"/>
</dbReference>
<organism evidence="4 5">
    <name type="scientific">Ampelomyces quisqualis</name>
    <name type="common">Powdery mildew agent</name>
    <dbReference type="NCBI Taxonomy" id="50730"/>
    <lineage>
        <taxon>Eukaryota</taxon>
        <taxon>Fungi</taxon>
        <taxon>Dikarya</taxon>
        <taxon>Ascomycota</taxon>
        <taxon>Pezizomycotina</taxon>
        <taxon>Dothideomycetes</taxon>
        <taxon>Pleosporomycetidae</taxon>
        <taxon>Pleosporales</taxon>
        <taxon>Pleosporineae</taxon>
        <taxon>Phaeosphaeriaceae</taxon>
        <taxon>Ampelomyces</taxon>
    </lineage>
</organism>
<feature type="compositionally biased region" description="Polar residues" evidence="2">
    <location>
        <begin position="63"/>
        <end position="80"/>
    </location>
</feature>
<keyword evidence="1" id="KW-0539">Nucleus</keyword>
<dbReference type="InterPro" id="IPR036864">
    <property type="entry name" value="Zn2-C6_fun-type_DNA-bd_sf"/>
</dbReference>
<evidence type="ECO:0000259" key="3">
    <source>
        <dbReference type="PROSITE" id="PS50048"/>
    </source>
</evidence>